<accession>A0A5D3FSS0</accession>
<reference evidence="1 2" key="1">
    <citation type="submission" date="2019-08" db="EMBL/GenBank/DDBJ databases">
        <title>Actinomadura sp. nov. CYP1-5 isolated from mountain soil.</title>
        <authorList>
            <person name="Songsumanus A."/>
            <person name="Kuncharoen N."/>
            <person name="Kudo T."/>
            <person name="Yuki M."/>
            <person name="Igarashi Y."/>
            <person name="Tanasupawat S."/>
        </authorList>
    </citation>
    <scope>NUCLEOTIDE SEQUENCE [LARGE SCALE GENOMIC DNA]</scope>
    <source>
        <strain evidence="1 2">CYP1-5</strain>
    </source>
</reference>
<evidence type="ECO:0000313" key="1">
    <source>
        <dbReference type="EMBL" id="TYK51062.1"/>
    </source>
</evidence>
<gene>
    <name evidence="1" type="ORF">FXF68_11465</name>
</gene>
<dbReference type="RefSeq" id="WP_148758896.1">
    <property type="nucleotide sequence ID" value="NZ_VSRQ01000002.1"/>
</dbReference>
<comment type="caution">
    <text evidence="1">The sequence shown here is derived from an EMBL/GenBank/DDBJ whole genome shotgun (WGS) entry which is preliminary data.</text>
</comment>
<protein>
    <submittedName>
        <fullName evidence="1">Uncharacterized protein</fullName>
    </submittedName>
</protein>
<dbReference type="AlphaFoldDB" id="A0A5D3FSS0"/>
<dbReference type="Proteomes" id="UP000323505">
    <property type="component" value="Unassembled WGS sequence"/>
</dbReference>
<name>A0A5D3FSS0_9ACTN</name>
<organism evidence="1 2">
    <name type="scientific">Actinomadura decatromicini</name>
    <dbReference type="NCBI Taxonomy" id="2604572"/>
    <lineage>
        <taxon>Bacteria</taxon>
        <taxon>Bacillati</taxon>
        <taxon>Actinomycetota</taxon>
        <taxon>Actinomycetes</taxon>
        <taxon>Streptosporangiales</taxon>
        <taxon>Thermomonosporaceae</taxon>
        <taxon>Actinomadura</taxon>
    </lineage>
</organism>
<proteinExistence type="predicted"/>
<sequence length="99" mass="10862">MRLHRVRVVVLTSGTASSSPSPTWSTKLRRRQRAPAAQQVVLLGDEDAAGVVVPACGRVDVGEPAVRLRRVGHSVAQKGDPFADVMICPRRWPRRRVPC</sequence>
<dbReference type="EMBL" id="VSRQ01000002">
    <property type="protein sequence ID" value="TYK51062.1"/>
    <property type="molecule type" value="Genomic_DNA"/>
</dbReference>
<keyword evidence="2" id="KW-1185">Reference proteome</keyword>
<evidence type="ECO:0000313" key="2">
    <source>
        <dbReference type="Proteomes" id="UP000323505"/>
    </source>
</evidence>